<proteinExistence type="predicted"/>
<evidence type="ECO:0000313" key="2">
    <source>
        <dbReference type="Proteomes" id="UP000202923"/>
    </source>
</evidence>
<reference evidence="1 2" key="1">
    <citation type="submission" date="2016-06" db="EMBL/GenBank/DDBJ databases">
        <authorList>
            <person name="Kjaerup R.B."/>
            <person name="Dalgaard T.S."/>
            <person name="Juul-Madsen H.R."/>
        </authorList>
    </citation>
    <scope>NUCLEOTIDE SEQUENCE [LARGE SCALE GENOMIC DNA]</scope>
</reference>
<dbReference type="Proteomes" id="UP000202923">
    <property type="component" value="Genome"/>
</dbReference>
<dbReference type="RefSeq" id="YP_009278841.1">
    <property type="nucleotide sequence ID" value="NC_031010.1"/>
</dbReference>
<dbReference type="GeneID" id="29062080"/>
<protein>
    <submittedName>
        <fullName evidence="1">Uncharacterized protein</fullName>
    </submittedName>
</protein>
<dbReference type="KEGG" id="vg:29062080"/>
<dbReference type="EMBL" id="KX397369">
    <property type="protein sequence ID" value="ANZ49588.1"/>
    <property type="molecule type" value="Genomic_DNA"/>
</dbReference>
<gene>
    <name evidence="1" type="ORF">KWAN_236</name>
</gene>
<sequence>MLTVQSETLMNVDRLVLRKYDKIIATEPLNWTRVAVKYFLMRTVLGDRDIAGEELVAAVRETKACWVEAGLPDISWFRVNQFLLYLEQFSQHPIHALNHELQRMLEQNYVEIQYSAHNLVFNQYQVVRATDLLMSHALLEPFNAAS</sequence>
<name>A0A1B2IEA1_9CAUD</name>
<organism evidence="1 2">
    <name type="scientific">Erwinia phage vB_EamM_Kwan</name>
    <dbReference type="NCBI Taxonomy" id="1883374"/>
    <lineage>
        <taxon>Viruses</taxon>
        <taxon>Duplodnaviria</taxon>
        <taxon>Heunggongvirae</taxon>
        <taxon>Uroviricota</taxon>
        <taxon>Caudoviricetes</taxon>
        <taxon>Chimalliviridae</taxon>
        <taxon>Wellingtonvirus</taxon>
        <taxon>Wellingtonvirus wellington</taxon>
    </lineage>
</organism>
<evidence type="ECO:0000313" key="1">
    <source>
        <dbReference type="EMBL" id="ANZ49588.1"/>
    </source>
</evidence>
<accession>A0A1B2IEA1</accession>